<dbReference type="Proteomes" id="UP000477311">
    <property type="component" value="Unassembled WGS sequence"/>
</dbReference>
<dbReference type="RefSeq" id="WP_165107365.1">
    <property type="nucleotide sequence ID" value="NZ_JAAKYA010000053.1"/>
</dbReference>
<dbReference type="Pfam" id="PF06964">
    <property type="entry name" value="Alpha-L-AF_C"/>
    <property type="match status" value="1"/>
</dbReference>
<evidence type="ECO:0000256" key="2">
    <source>
        <dbReference type="ARBA" id="ARBA00007186"/>
    </source>
</evidence>
<comment type="subunit">
    <text evidence="3">Homohexamer; trimer of dimers.</text>
</comment>
<evidence type="ECO:0000313" key="10">
    <source>
        <dbReference type="EMBL" id="NGO39378.1"/>
    </source>
</evidence>
<comment type="caution">
    <text evidence="10">The sequence shown here is derived from an EMBL/GenBank/DDBJ whole genome shotgun (WGS) entry which is preliminary data.</text>
</comment>
<proteinExistence type="inferred from homology"/>
<feature type="region of interest" description="Disordered" evidence="8">
    <location>
        <begin position="35"/>
        <end position="63"/>
    </location>
</feature>
<dbReference type="SUPFAM" id="SSF51445">
    <property type="entry name" value="(Trans)glycosidases"/>
    <property type="match status" value="1"/>
</dbReference>
<evidence type="ECO:0000256" key="1">
    <source>
        <dbReference type="ARBA" id="ARBA00001462"/>
    </source>
</evidence>
<dbReference type="InterPro" id="IPR017853">
    <property type="entry name" value="GH"/>
</dbReference>
<protein>
    <recommendedName>
        <fullName evidence="4">non-reducing end alpha-L-arabinofuranosidase</fullName>
        <ecNumber evidence="4">3.2.1.55</ecNumber>
    </recommendedName>
</protein>
<evidence type="ECO:0000256" key="7">
    <source>
        <dbReference type="ARBA" id="ARBA00023295"/>
    </source>
</evidence>
<reference evidence="10 11" key="1">
    <citation type="submission" date="2020-02" db="EMBL/GenBank/DDBJ databases">
        <title>Draft genome sequence of Limisphaera ngatamarikiensis NGM72.4T, a thermophilic Verrucomicrobia grouped in subdivision 3.</title>
        <authorList>
            <person name="Carere C.R."/>
            <person name="Steen J."/>
            <person name="Hugenholtz P."/>
            <person name="Stott M.B."/>
        </authorList>
    </citation>
    <scope>NUCLEOTIDE SEQUENCE [LARGE SCALE GENOMIC DNA]</scope>
    <source>
        <strain evidence="10 11">NGM72.4</strain>
    </source>
</reference>
<dbReference type="Gene3D" id="2.60.120.260">
    <property type="entry name" value="Galactose-binding domain-like"/>
    <property type="match status" value="1"/>
</dbReference>
<dbReference type="InterPro" id="IPR008979">
    <property type="entry name" value="Galactose-bd-like_sf"/>
</dbReference>
<organism evidence="10 11">
    <name type="scientific">Limisphaera ngatamarikiensis</name>
    <dbReference type="NCBI Taxonomy" id="1324935"/>
    <lineage>
        <taxon>Bacteria</taxon>
        <taxon>Pseudomonadati</taxon>
        <taxon>Verrucomicrobiota</taxon>
        <taxon>Verrucomicrobiia</taxon>
        <taxon>Limisphaerales</taxon>
        <taxon>Limisphaeraceae</taxon>
        <taxon>Limisphaera</taxon>
    </lineage>
</organism>
<gene>
    <name evidence="10" type="ORF">G4L39_08200</name>
</gene>
<keyword evidence="5" id="KW-0378">Hydrolase</keyword>
<evidence type="ECO:0000256" key="4">
    <source>
        <dbReference type="ARBA" id="ARBA00012670"/>
    </source>
</evidence>
<keyword evidence="6" id="KW-0119">Carbohydrate metabolism</keyword>
<evidence type="ECO:0000259" key="9">
    <source>
        <dbReference type="SMART" id="SM00813"/>
    </source>
</evidence>
<dbReference type="GO" id="GO:0046373">
    <property type="term" value="P:L-arabinose metabolic process"/>
    <property type="evidence" value="ECO:0007669"/>
    <property type="project" value="InterPro"/>
</dbReference>
<dbReference type="EC" id="3.2.1.55" evidence="4"/>
<evidence type="ECO:0000313" key="11">
    <source>
        <dbReference type="Proteomes" id="UP000477311"/>
    </source>
</evidence>
<dbReference type="GO" id="GO:0000272">
    <property type="term" value="P:polysaccharide catabolic process"/>
    <property type="evidence" value="ECO:0007669"/>
    <property type="project" value="TreeGrafter"/>
</dbReference>
<dbReference type="PANTHER" id="PTHR43576:SF2">
    <property type="entry name" value="INTRACELLULAR EXO-ALPHA-L-ARABINOFURANOSIDASE 2"/>
    <property type="match status" value="1"/>
</dbReference>
<name>A0A6M1RH34_9BACT</name>
<evidence type="ECO:0000256" key="5">
    <source>
        <dbReference type="ARBA" id="ARBA00022801"/>
    </source>
</evidence>
<dbReference type="SUPFAM" id="SSF49785">
    <property type="entry name" value="Galactose-binding domain-like"/>
    <property type="match status" value="1"/>
</dbReference>
<comment type="catalytic activity">
    <reaction evidence="1">
        <text>Hydrolysis of terminal non-reducing alpha-L-arabinofuranoside residues in alpha-L-arabinosides.</text>
        <dbReference type="EC" id="3.2.1.55"/>
    </reaction>
</comment>
<dbReference type="EMBL" id="JAAKYA010000053">
    <property type="protein sequence ID" value="NGO39378.1"/>
    <property type="molecule type" value="Genomic_DNA"/>
</dbReference>
<evidence type="ECO:0000256" key="8">
    <source>
        <dbReference type="SAM" id="MobiDB-lite"/>
    </source>
</evidence>
<keyword evidence="7" id="KW-0326">Glycosidase</keyword>
<comment type="similarity">
    <text evidence="2">Belongs to the glycosyl hydrolase 51 family.</text>
</comment>
<feature type="domain" description="Alpha-L-arabinofuranosidase C-terminal" evidence="9">
    <location>
        <begin position="611"/>
        <end position="784"/>
    </location>
</feature>
<dbReference type="Gene3D" id="3.20.20.80">
    <property type="entry name" value="Glycosidases"/>
    <property type="match status" value="2"/>
</dbReference>
<evidence type="ECO:0000256" key="6">
    <source>
        <dbReference type="ARBA" id="ARBA00023277"/>
    </source>
</evidence>
<dbReference type="GO" id="GO:0046556">
    <property type="term" value="F:alpha-L-arabinofuranosidase activity"/>
    <property type="evidence" value="ECO:0007669"/>
    <property type="project" value="UniProtKB-EC"/>
</dbReference>
<accession>A0A6M1RH34</accession>
<keyword evidence="11" id="KW-1185">Reference proteome</keyword>
<sequence length="793" mass="88789">MKPRLRLILALGALLGMVGLLPAQNLVRNESFENAQGNRPRGWRTETWGGQADFSYPQPGRTGERSVGIASQAGADAAWATTVTVDPFARYRLSGWIKTEAVEPVQGGRGALLNIHGLEGAATPAVTGTRDWTRVEVEFDVDDQTQLQINCLFGGWGRARGRAWFDDIALEKLEQRQPPAPKIEVDASRIGEPLSPLVYGQFIEHLGRCIYGGIWAEMLEDRKFYYPITSNYAPYTALRNTQYPVVGASPWQIVGRPDGVEMTTNAPFVGRHTPLLRQGTGIRQNDLGVTAGKEYVGYAWLKHPENRSARARVTLRWGQAAADAQTVEIRVRRGDYQKYPFRFTAGLTTDQASLEIRAEEGDLLVGTISLMPADNIHGMRADTLALLRQLAAPIYRWPGGNFVSGYDWRDGIGDRDRRPPRTNPAWTGVEHNDFGLHEFIDFCRLVGAQPLVTVNTGFGDAHSAAALVEYCNGPADSHWGRQRARNGSPQPFGIRYWCVGNEMWGPWQLGYMSLDHYVLKQNWVVDKMREVDPTIFCIASGNAGPWSRGLLERCSDHMEAIAEHFYCQERSGLAAHVRQIPDNIRAKADFHRRMRSELPQLKGRDIRIAMTEWNYWYGPHVFGELGTRYFLKDALGIAAGLHEYARQSDLIHSAFYAQTVNVIGAIKTSRRNAAFETTGLVLMLYRHQFGELPVHTRTEGLIDAQAAWSLDRRRLTLGIVNPTLQAQVIPLQIHGAALKKRGMRWQIAGTDPQLFNDPDEPLRVRIEQLPFDGSTDRIEVAPCSVTLVAWEAD</sequence>
<evidence type="ECO:0000256" key="3">
    <source>
        <dbReference type="ARBA" id="ARBA00011165"/>
    </source>
</evidence>
<dbReference type="InterPro" id="IPR055235">
    <property type="entry name" value="ASD1_cat"/>
</dbReference>
<dbReference type="AlphaFoldDB" id="A0A6M1RH34"/>
<dbReference type="Pfam" id="PF22848">
    <property type="entry name" value="ASD1_dom"/>
    <property type="match status" value="1"/>
</dbReference>
<dbReference type="SMART" id="SM00813">
    <property type="entry name" value="Alpha-L-AF_C"/>
    <property type="match status" value="1"/>
</dbReference>
<dbReference type="PANTHER" id="PTHR43576">
    <property type="entry name" value="ALPHA-L-ARABINOFURANOSIDASE C-RELATED"/>
    <property type="match status" value="1"/>
</dbReference>
<dbReference type="InterPro" id="IPR010720">
    <property type="entry name" value="Alpha-L-AF_C"/>
</dbReference>